<keyword evidence="1" id="KW-0732">Signal</keyword>
<organism evidence="2 3">
    <name type="scientific">Rhodohalobacter mucosus</name>
    <dbReference type="NCBI Taxonomy" id="2079485"/>
    <lineage>
        <taxon>Bacteria</taxon>
        <taxon>Pseudomonadati</taxon>
        <taxon>Balneolota</taxon>
        <taxon>Balneolia</taxon>
        <taxon>Balneolales</taxon>
        <taxon>Balneolaceae</taxon>
        <taxon>Rhodohalobacter</taxon>
    </lineage>
</organism>
<name>A0A316TW45_9BACT</name>
<dbReference type="AlphaFoldDB" id="A0A316TW45"/>
<dbReference type="GO" id="GO:0015627">
    <property type="term" value="C:type II protein secretion system complex"/>
    <property type="evidence" value="ECO:0007669"/>
    <property type="project" value="TreeGrafter"/>
</dbReference>
<evidence type="ECO:0000313" key="3">
    <source>
        <dbReference type="Proteomes" id="UP000245533"/>
    </source>
</evidence>
<dbReference type="PANTHER" id="PTHR21180">
    <property type="entry name" value="ENDONUCLEASE/EXONUCLEASE/PHOSPHATASE FAMILY DOMAIN-CONTAINING PROTEIN 1"/>
    <property type="match status" value="1"/>
</dbReference>
<dbReference type="SUPFAM" id="SSF47781">
    <property type="entry name" value="RuvA domain 2-like"/>
    <property type="match status" value="1"/>
</dbReference>
<evidence type="ECO:0000256" key="1">
    <source>
        <dbReference type="SAM" id="SignalP"/>
    </source>
</evidence>
<reference evidence="2 3" key="1">
    <citation type="submission" date="2018-05" db="EMBL/GenBank/DDBJ databases">
        <title>Rhodohalobacter halophilus gen. nov., sp. nov., a moderately halophilic member of the family Balneolaceae.</title>
        <authorList>
            <person name="Liu Z.-W."/>
        </authorList>
    </citation>
    <scope>NUCLEOTIDE SEQUENCE [LARGE SCALE GENOMIC DNA]</scope>
    <source>
        <strain evidence="2 3">8A47</strain>
    </source>
</reference>
<dbReference type="Proteomes" id="UP000245533">
    <property type="component" value="Unassembled WGS sequence"/>
</dbReference>
<feature type="signal peptide" evidence="1">
    <location>
        <begin position="1"/>
        <end position="22"/>
    </location>
</feature>
<dbReference type="EMBL" id="QGGB01000001">
    <property type="protein sequence ID" value="PWN08071.1"/>
    <property type="molecule type" value="Genomic_DNA"/>
</dbReference>
<dbReference type="Gene3D" id="1.10.150.320">
    <property type="entry name" value="Photosystem II 12 kDa extrinsic protein"/>
    <property type="match status" value="1"/>
</dbReference>
<dbReference type="InterPro" id="IPR051675">
    <property type="entry name" value="Endo/Exo/Phosphatase_dom_1"/>
</dbReference>
<dbReference type="GO" id="GO:0015628">
    <property type="term" value="P:protein secretion by the type II secretion system"/>
    <property type="evidence" value="ECO:0007669"/>
    <property type="project" value="TreeGrafter"/>
</dbReference>
<evidence type="ECO:0008006" key="4">
    <source>
        <dbReference type="Google" id="ProtNLM"/>
    </source>
</evidence>
<dbReference type="InterPro" id="IPR010994">
    <property type="entry name" value="RuvA_2-like"/>
</dbReference>
<accession>A0A316TW45</accession>
<comment type="caution">
    <text evidence="2">The sequence shown here is derived from an EMBL/GenBank/DDBJ whole genome shotgun (WGS) entry which is preliminary data.</text>
</comment>
<evidence type="ECO:0000313" key="2">
    <source>
        <dbReference type="EMBL" id="PWN08071.1"/>
    </source>
</evidence>
<dbReference type="Pfam" id="PF12836">
    <property type="entry name" value="HHH_3"/>
    <property type="match status" value="1"/>
</dbReference>
<proteinExistence type="predicted"/>
<keyword evidence="3" id="KW-1185">Reference proteome</keyword>
<gene>
    <name evidence="2" type="ORF">DDZ15_00080</name>
</gene>
<protein>
    <recommendedName>
        <fullName evidence="4">Helix-hairpin-helix domain-containing protein</fullName>
    </recommendedName>
</protein>
<feature type="chain" id="PRO_5016396137" description="Helix-hairpin-helix domain-containing protein" evidence="1">
    <location>
        <begin position="23"/>
        <end position="687"/>
    </location>
</feature>
<sequence>MPIKHFSLLVLSVVLLVPLCLAARQADSVMVNLERDLEKAVENLEPDDPDSDPEYILTYLQELAANPVNINRADLDELLLIPGLNFRLASAIVTYRLENAPFESAADLIRVPGLGKATVKSLHPYITAGSRQEQARDLYLNRKYWLNNLRGEMISRYRSILQKQDGYIRPDSLGGFRGGPVHYYQRFKFTSSKLSLNITQEKDPGEAVTGIGGFDYSSWHIAVQQAGQLQSLVIGDYSLSFGQGLLLWTGGSFGKSRDVVKSVSRNERGVRPYGSAAEAAGFRGVAFTYGNRLQISGFYSNRKRTASVRDSVHIRFPGASGYHRTISELSRRHNLTQKTTGGRLRYRFRNGHAGITGYTNHFSRPVDPGNLSYQQYRFSGHRLTGISADAGLLIRGSYLFTEGAFTSHGGKGLLIGLEQNLGPKTDAVVLFRRYEQDLQSIFGGAFGEQSGLTSNEYGFYSGLIHKIGSFLELRAYGDIYHFPAPRFRTSRPTSGSDYMLHADLVPHRKLFISVLARVKGRQSEYYARDDYGRDVRILGTAARQIARIQTEWTPTGFLRTRTRLERVRAETPEGVYSRGILFFQDLRLVPDRRVKLDMRITLFRTDDYQSRVYQFENDLLYVMSNTMLYGRGVRYYALLNLRTFSMLDIYAKVSTTVYSDRSEISSGNLRISGNRRSDAGIQVRLRL</sequence>
<dbReference type="PANTHER" id="PTHR21180:SF32">
    <property type="entry name" value="ENDONUCLEASE_EXONUCLEASE_PHOSPHATASE FAMILY DOMAIN-CONTAINING PROTEIN 1"/>
    <property type="match status" value="1"/>
</dbReference>